<dbReference type="Gene3D" id="1.20.1530.20">
    <property type="match status" value="1"/>
</dbReference>
<keyword evidence="2 5" id="KW-0812">Transmembrane</keyword>
<feature type="transmembrane region" description="Helical" evidence="5">
    <location>
        <begin position="46"/>
        <end position="65"/>
    </location>
</feature>
<dbReference type="AlphaFoldDB" id="A0A382ZY04"/>
<evidence type="ECO:0000256" key="3">
    <source>
        <dbReference type="ARBA" id="ARBA00022989"/>
    </source>
</evidence>
<proteinExistence type="predicted"/>
<gene>
    <name evidence="7" type="ORF">METZ01_LOCUS452412</name>
</gene>
<dbReference type="GO" id="GO:0016020">
    <property type="term" value="C:membrane"/>
    <property type="evidence" value="ECO:0007669"/>
    <property type="project" value="UniProtKB-SubCell"/>
</dbReference>
<reference evidence="7" key="1">
    <citation type="submission" date="2018-05" db="EMBL/GenBank/DDBJ databases">
        <authorList>
            <person name="Lanie J.A."/>
            <person name="Ng W.-L."/>
            <person name="Kazmierczak K.M."/>
            <person name="Andrzejewski T.M."/>
            <person name="Davidsen T.M."/>
            <person name="Wayne K.J."/>
            <person name="Tettelin H."/>
            <person name="Glass J.I."/>
            <person name="Rusch D."/>
            <person name="Podicherti R."/>
            <person name="Tsui H.-C.T."/>
            <person name="Winkler M.E."/>
        </authorList>
    </citation>
    <scope>NUCLEOTIDE SEQUENCE</scope>
</reference>
<dbReference type="InterPro" id="IPR006153">
    <property type="entry name" value="Cation/H_exchanger_TM"/>
</dbReference>
<dbReference type="GO" id="GO:0015297">
    <property type="term" value="F:antiporter activity"/>
    <property type="evidence" value="ECO:0007669"/>
    <property type="project" value="InterPro"/>
</dbReference>
<dbReference type="Pfam" id="PF00999">
    <property type="entry name" value="Na_H_Exchanger"/>
    <property type="match status" value="1"/>
</dbReference>
<dbReference type="InterPro" id="IPR038770">
    <property type="entry name" value="Na+/solute_symporter_sf"/>
</dbReference>
<keyword evidence="4 5" id="KW-0472">Membrane</keyword>
<evidence type="ECO:0000256" key="4">
    <source>
        <dbReference type="ARBA" id="ARBA00023136"/>
    </source>
</evidence>
<protein>
    <recommendedName>
        <fullName evidence="6">Cation/H+ exchanger transmembrane domain-containing protein</fullName>
    </recommendedName>
</protein>
<name>A0A382ZY04_9ZZZZ</name>
<comment type="subcellular location">
    <subcellularLocation>
        <location evidence="1">Membrane</location>
        <topology evidence="1">Multi-pass membrane protein</topology>
    </subcellularLocation>
</comment>
<sequence>MESLVDWNLPSSVWDATEFQSLMLVLLASFLVPILLSHWQRIKVPLVVGEIIAGIIIGPSLLGLIDGQGEVFDFLR</sequence>
<keyword evidence="3 5" id="KW-1133">Transmembrane helix</keyword>
<accession>A0A382ZY04</accession>
<evidence type="ECO:0000256" key="2">
    <source>
        <dbReference type="ARBA" id="ARBA00022692"/>
    </source>
</evidence>
<feature type="domain" description="Cation/H+ exchanger transmembrane" evidence="6">
    <location>
        <begin position="27"/>
        <end position="70"/>
    </location>
</feature>
<organism evidence="7">
    <name type="scientific">marine metagenome</name>
    <dbReference type="NCBI Taxonomy" id="408172"/>
    <lineage>
        <taxon>unclassified sequences</taxon>
        <taxon>metagenomes</taxon>
        <taxon>ecological metagenomes</taxon>
    </lineage>
</organism>
<feature type="transmembrane region" description="Helical" evidence="5">
    <location>
        <begin position="20"/>
        <end position="39"/>
    </location>
</feature>
<dbReference type="EMBL" id="UINC01187043">
    <property type="protein sequence ID" value="SVD99558.1"/>
    <property type="molecule type" value="Genomic_DNA"/>
</dbReference>
<dbReference type="GO" id="GO:1902600">
    <property type="term" value="P:proton transmembrane transport"/>
    <property type="evidence" value="ECO:0007669"/>
    <property type="project" value="InterPro"/>
</dbReference>
<evidence type="ECO:0000259" key="6">
    <source>
        <dbReference type="Pfam" id="PF00999"/>
    </source>
</evidence>
<feature type="non-terminal residue" evidence="7">
    <location>
        <position position="76"/>
    </location>
</feature>
<evidence type="ECO:0000256" key="5">
    <source>
        <dbReference type="SAM" id="Phobius"/>
    </source>
</evidence>
<evidence type="ECO:0000256" key="1">
    <source>
        <dbReference type="ARBA" id="ARBA00004141"/>
    </source>
</evidence>
<evidence type="ECO:0000313" key="7">
    <source>
        <dbReference type="EMBL" id="SVD99558.1"/>
    </source>
</evidence>